<gene>
    <name evidence="1" type="ORF">GKC30_07065</name>
</gene>
<sequence>MRQVTLIVLAVALIPVLARADGLLPAMPETAGEMVRIELVTGPMAQAEVDELHGKALPAEESLVARYARTDAKGRPVERLTEIWISRVSSPNEARRQTGQMVHMMYENPKSPFRDPVRIDHRGSPVYRFTGMGQAHLIWHTADLVYWISAAPADQDLMLDTFHHPAAP</sequence>
<comment type="caution">
    <text evidence="1">The sequence shown here is derived from an EMBL/GenBank/DDBJ whole genome shotgun (WGS) entry which is preliminary data.</text>
</comment>
<protein>
    <submittedName>
        <fullName evidence="1">Uncharacterized protein</fullName>
    </submittedName>
</protein>
<evidence type="ECO:0000313" key="2">
    <source>
        <dbReference type="Proteomes" id="UP000461162"/>
    </source>
</evidence>
<evidence type="ECO:0000313" key="1">
    <source>
        <dbReference type="EMBL" id="MUM77388.1"/>
    </source>
</evidence>
<dbReference type="Proteomes" id="UP000461162">
    <property type="component" value="Unassembled WGS sequence"/>
</dbReference>
<keyword evidence="2" id="KW-1185">Reference proteome</keyword>
<dbReference type="AlphaFoldDB" id="A0A7K1KMS5"/>
<organism evidence="1 2">
    <name type="scientific">Pseudodesulfovibrio alkaliphilus</name>
    <dbReference type="NCBI Taxonomy" id="2661613"/>
    <lineage>
        <taxon>Bacteria</taxon>
        <taxon>Pseudomonadati</taxon>
        <taxon>Thermodesulfobacteriota</taxon>
        <taxon>Desulfovibrionia</taxon>
        <taxon>Desulfovibrionales</taxon>
        <taxon>Desulfovibrionaceae</taxon>
    </lineage>
</organism>
<dbReference type="EMBL" id="WODC01000003">
    <property type="protein sequence ID" value="MUM77388.1"/>
    <property type="molecule type" value="Genomic_DNA"/>
</dbReference>
<proteinExistence type="predicted"/>
<name>A0A7K1KMS5_9BACT</name>
<accession>A0A7K1KMS5</accession>
<dbReference type="RefSeq" id="WP_155933464.1">
    <property type="nucleotide sequence ID" value="NZ_WODC01000003.1"/>
</dbReference>
<reference evidence="1 2" key="1">
    <citation type="submission" date="2019-11" db="EMBL/GenBank/DDBJ databases">
        <title>Pseudodesulfovibrio alkaliphilus, sp. nov., an alkaliphilic sulfate-reducing bacteria from mud volcano of Taman peninsula, Russia.</title>
        <authorList>
            <person name="Frolova A."/>
            <person name="Merkel A.Y."/>
            <person name="Slobodkin A.I."/>
        </authorList>
    </citation>
    <scope>NUCLEOTIDE SEQUENCE [LARGE SCALE GENOMIC DNA]</scope>
    <source>
        <strain evidence="1 2">F-1</strain>
    </source>
</reference>